<proteinExistence type="predicted"/>
<evidence type="ECO:0000313" key="2">
    <source>
        <dbReference type="Proteomes" id="UP000278627"/>
    </source>
</evidence>
<keyword evidence="2" id="KW-1185">Reference proteome</keyword>
<dbReference type="AlphaFoldDB" id="A0A0N4TKR7"/>
<sequence length="170" mass="18514">MSSSQQHTALDRKDYLNCTARTCTTSHNTQHQSTQAVHTLPGVDSPSVVHGGRASLGSIIRGTKGHLSSIFGSVTQHSSSDPVTLLYQTYNFHQSDHKAIIFCTGGALLTPHGIAFYLLVDSTSTPTSTPQVNVPSTGNTQYLEIMRNGRWGKGRRAGYHSYSQHFSTKH</sequence>
<dbReference type="EMBL" id="UZAD01013143">
    <property type="protein sequence ID" value="VDN90101.1"/>
    <property type="molecule type" value="Genomic_DNA"/>
</dbReference>
<evidence type="ECO:0000313" key="1">
    <source>
        <dbReference type="EMBL" id="VDN90101.1"/>
    </source>
</evidence>
<dbReference type="Proteomes" id="UP000278627">
    <property type="component" value="Unassembled WGS sequence"/>
</dbReference>
<evidence type="ECO:0000313" key="3">
    <source>
        <dbReference type="WBParaSite" id="BPAG_0000895301-mRNA-1"/>
    </source>
</evidence>
<accession>A0A0N4TKR7</accession>
<reference evidence="3" key="1">
    <citation type="submission" date="2017-02" db="UniProtKB">
        <authorList>
            <consortium name="WormBaseParasite"/>
        </authorList>
    </citation>
    <scope>IDENTIFICATION</scope>
</reference>
<name>A0A0N4TKR7_BRUPA</name>
<reference evidence="1 2" key="2">
    <citation type="submission" date="2018-11" db="EMBL/GenBank/DDBJ databases">
        <authorList>
            <consortium name="Pathogen Informatics"/>
        </authorList>
    </citation>
    <scope>NUCLEOTIDE SEQUENCE [LARGE SCALE GENOMIC DNA]</scope>
</reference>
<gene>
    <name evidence="1" type="ORF">BPAG_LOCUS8915</name>
</gene>
<dbReference type="WBParaSite" id="BPAG_0000895301-mRNA-1">
    <property type="protein sequence ID" value="BPAG_0000895301-mRNA-1"/>
    <property type="gene ID" value="BPAG_0000895301"/>
</dbReference>
<organism evidence="3">
    <name type="scientific">Brugia pahangi</name>
    <name type="common">Filarial nematode worm</name>
    <dbReference type="NCBI Taxonomy" id="6280"/>
    <lineage>
        <taxon>Eukaryota</taxon>
        <taxon>Metazoa</taxon>
        <taxon>Ecdysozoa</taxon>
        <taxon>Nematoda</taxon>
        <taxon>Chromadorea</taxon>
        <taxon>Rhabditida</taxon>
        <taxon>Spirurina</taxon>
        <taxon>Spiruromorpha</taxon>
        <taxon>Filarioidea</taxon>
        <taxon>Onchocercidae</taxon>
        <taxon>Brugia</taxon>
    </lineage>
</organism>
<protein>
    <submittedName>
        <fullName evidence="3">Velvet domain-containing protein</fullName>
    </submittedName>
</protein>